<dbReference type="GO" id="GO:0005524">
    <property type="term" value="F:ATP binding"/>
    <property type="evidence" value="ECO:0007669"/>
    <property type="project" value="UniProtKB-UniRule"/>
</dbReference>
<evidence type="ECO:0000259" key="18">
    <source>
        <dbReference type="PROSITE" id="PS51192"/>
    </source>
</evidence>
<evidence type="ECO:0000256" key="17">
    <source>
        <dbReference type="SAM" id="MobiDB-lite"/>
    </source>
</evidence>
<dbReference type="HAMAP" id="MF_01382">
    <property type="entry name" value="SecA"/>
    <property type="match status" value="1"/>
</dbReference>
<evidence type="ECO:0000256" key="15">
    <source>
        <dbReference type="HAMAP-Rule" id="MF_01382"/>
    </source>
</evidence>
<keyword evidence="6" id="KW-0479">Metal-binding</keyword>
<dbReference type="Pfam" id="PF01043">
    <property type="entry name" value="SecA_PP_bind"/>
    <property type="match status" value="1"/>
</dbReference>
<keyword evidence="11 15" id="KW-1278">Translocase</keyword>
<evidence type="ECO:0000256" key="6">
    <source>
        <dbReference type="ARBA" id="ARBA00022723"/>
    </source>
</evidence>
<evidence type="ECO:0000256" key="4">
    <source>
        <dbReference type="ARBA" id="ARBA00022475"/>
    </source>
</evidence>
<dbReference type="RefSeq" id="WP_004628457.1">
    <property type="nucleotide sequence ID" value="NZ_AORV01000054.1"/>
</dbReference>
<dbReference type="FunFam" id="3.40.50.300:FF:000334">
    <property type="entry name" value="Protein translocase subunit SecA"/>
    <property type="match status" value="1"/>
</dbReference>
<dbReference type="GO" id="GO:0006605">
    <property type="term" value="P:protein targeting"/>
    <property type="evidence" value="ECO:0007669"/>
    <property type="project" value="UniProtKB-UniRule"/>
</dbReference>
<dbReference type="InterPro" id="IPR011115">
    <property type="entry name" value="SecA_DEAD"/>
</dbReference>
<feature type="binding site" evidence="15">
    <location>
        <position position="509"/>
    </location>
    <ligand>
        <name>ATP</name>
        <dbReference type="ChEBI" id="CHEBI:30616"/>
    </ligand>
</feature>
<dbReference type="EC" id="7.4.2.8" evidence="15"/>
<dbReference type="eggNOG" id="COG0653">
    <property type="taxonomic scope" value="Bacteria"/>
</dbReference>
<keyword evidence="5 15" id="KW-0963">Cytoplasm</keyword>
<dbReference type="InterPro" id="IPR027417">
    <property type="entry name" value="P-loop_NTPase"/>
</dbReference>
<keyword evidence="13 15" id="KW-0472">Membrane</keyword>
<dbReference type="PANTHER" id="PTHR30612:SF0">
    <property type="entry name" value="CHLOROPLAST PROTEIN-TRANSPORTING ATPASE"/>
    <property type="match status" value="1"/>
</dbReference>
<dbReference type="AlphaFoldDB" id="S0FGF6"/>
<keyword evidence="7 15" id="KW-0547">Nucleotide-binding</keyword>
<dbReference type="FunFam" id="3.90.1440.10:FF:000001">
    <property type="entry name" value="Preprotein translocase subunit SecA"/>
    <property type="match status" value="1"/>
</dbReference>
<feature type="region of interest" description="Disordered" evidence="17">
    <location>
        <begin position="861"/>
        <end position="900"/>
    </location>
</feature>
<dbReference type="SMART" id="SM00958">
    <property type="entry name" value="SecA_PP_bind"/>
    <property type="match status" value="1"/>
</dbReference>
<dbReference type="Pfam" id="PF07516">
    <property type="entry name" value="SecA_SW"/>
    <property type="match status" value="1"/>
</dbReference>
<dbReference type="SMART" id="SM00957">
    <property type="entry name" value="SecA_DEAD"/>
    <property type="match status" value="1"/>
</dbReference>
<dbReference type="Pfam" id="PF21090">
    <property type="entry name" value="P-loop_SecA"/>
    <property type="match status" value="1"/>
</dbReference>
<keyword evidence="8" id="KW-0862">Zinc</keyword>
<dbReference type="PROSITE" id="PS51196">
    <property type="entry name" value="SECA_MOTOR_DEAD"/>
    <property type="match status" value="1"/>
</dbReference>
<protein>
    <recommendedName>
        <fullName evidence="15 16">Protein translocase subunit SecA</fullName>
        <ecNumber evidence="15">7.4.2.8</ecNumber>
    </recommendedName>
</protein>
<dbReference type="Proteomes" id="UP000014155">
    <property type="component" value="Unassembled WGS sequence"/>
</dbReference>
<dbReference type="Pfam" id="PF02810">
    <property type="entry name" value="SEC-C"/>
    <property type="match status" value="1"/>
</dbReference>
<evidence type="ECO:0000256" key="8">
    <source>
        <dbReference type="ARBA" id="ARBA00022833"/>
    </source>
</evidence>
<dbReference type="CDD" id="cd17928">
    <property type="entry name" value="DEXDc_SecA"/>
    <property type="match status" value="1"/>
</dbReference>
<keyword evidence="10 15" id="KW-0653">Protein transport</keyword>
<proteinExistence type="inferred from homology"/>
<comment type="subunit">
    <text evidence="15">Monomer and homodimer. Part of the essential Sec protein translocation apparatus which comprises SecA, SecYEG and auxiliary proteins SecDF. Other proteins may also be involved.</text>
</comment>
<feature type="binding site" evidence="15">
    <location>
        <begin position="104"/>
        <end position="108"/>
    </location>
    <ligand>
        <name>ATP</name>
        <dbReference type="ChEBI" id="CHEBI:30616"/>
    </ligand>
</feature>
<dbReference type="GO" id="GO:0005829">
    <property type="term" value="C:cytosol"/>
    <property type="evidence" value="ECO:0007669"/>
    <property type="project" value="TreeGrafter"/>
</dbReference>
<dbReference type="GO" id="GO:0005886">
    <property type="term" value="C:plasma membrane"/>
    <property type="evidence" value="ECO:0007669"/>
    <property type="project" value="UniProtKB-SubCell"/>
</dbReference>
<comment type="cofactor">
    <cofactor evidence="1">
        <name>Zn(2+)</name>
        <dbReference type="ChEBI" id="CHEBI:29105"/>
    </cofactor>
</comment>
<dbReference type="InterPro" id="IPR004027">
    <property type="entry name" value="SEC_C_motif"/>
</dbReference>
<gene>
    <name evidence="15" type="primary">secA</name>
    <name evidence="20" type="ORF">CTER_3849</name>
</gene>
<evidence type="ECO:0000256" key="11">
    <source>
        <dbReference type="ARBA" id="ARBA00022967"/>
    </source>
</evidence>
<dbReference type="NCBIfam" id="TIGR00963">
    <property type="entry name" value="secA"/>
    <property type="match status" value="1"/>
</dbReference>
<keyword evidence="4 15" id="KW-1003">Cell membrane</keyword>
<dbReference type="InterPro" id="IPR020937">
    <property type="entry name" value="SecA_CS"/>
</dbReference>
<comment type="similarity">
    <text evidence="2 15 16">Belongs to the SecA family.</text>
</comment>
<evidence type="ECO:0000256" key="13">
    <source>
        <dbReference type="ARBA" id="ARBA00023136"/>
    </source>
</evidence>
<dbReference type="InterPro" id="IPR044722">
    <property type="entry name" value="SecA_SF2_C"/>
</dbReference>
<evidence type="ECO:0000256" key="14">
    <source>
        <dbReference type="ARBA" id="ARBA00034006"/>
    </source>
</evidence>
<dbReference type="PATRIC" id="fig|1195236.3.peg.4059"/>
<dbReference type="Gene3D" id="3.90.1440.10">
    <property type="entry name" value="SecA, preprotein cross-linking domain"/>
    <property type="match status" value="1"/>
</dbReference>
<dbReference type="GO" id="GO:0065002">
    <property type="term" value="P:intracellular protein transmembrane transport"/>
    <property type="evidence" value="ECO:0007669"/>
    <property type="project" value="UniProtKB-UniRule"/>
</dbReference>
<dbReference type="SUPFAM" id="SSF81767">
    <property type="entry name" value="Pre-protein crosslinking domain of SecA"/>
    <property type="match status" value="1"/>
</dbReference>
<keyword evidence="9 15" id="KW-0067">ATP-binding</keyword>
<dbReference type="InterPro" id="IPR036670">
    <property type="entry name" value="SecA_X-link_sf"/>
</dbReference>
<keyword evidence="12 15" id="KW-0811">Translocation</keyword>
<comment type="function">
    <text evidence="15">Part of the Sec protein translocase complex. Interacts with the SecYEG preprotein conducting channel. Has a central role in coupling the hydrolysis of ATP to the transfer of proteins into and across the cell membrane, serving as an ATP-driven molecular motor driving the stepwise translocation of polypeptide chains across the membrane.</text>
</comment>
<accession>S0FGF6</accession>
<evidence type="ECO:0000256" key="10">
    <source>
        <dbReference type="ARBA" id="ARBA00022927"/>
    </source>
</evidence>
<comment type="subcellular location">
    <subcellularLocation>
        <location evidence="15">Cell membrane</location>
        <topology evidence="15">Peripheral membrane protein</topology>
        <orientation evidence="15">Cytoplasmic side</orientation>
    </subcellularLocation>
    <subcellularLocation>
        <location evidence="15">Cytoplasm</location>
    </subcellularLocation>
    <text evidence="15">Distribution is 50-50.</text>
</comment>
<reference evidence="20 21" key="1">
    <citation type="journal article" date="2013" name="Genome Announc.">
        <title>Draft Genome Sequence of the Cellulolytic, Mesophilic, Anaerobic Bacterium Clostridium termitidis Strain CT1112 (DSM 5398).</title>
        <authorList>
            <person name="Lal S."/>
            <person name="Ramachandran U."/>
            <person name="Zhang X."/>
            <person name="Munir R."/>
            <person name="Sparling R."/>
            <person name="Levin D.B."/>
        </authorList>
    </citation>
    <scope>NUCLEOTIDE SEQUENCE [LARGE SCALE GENOMIC DNA]</scope>
    <source>
        <strain evidence="20 21">CT1112</strain>
    </source>
</reference>
<comment type="caution">
    <text evidence="20">The sequence shown here is derived from an EMBL/GenBank/DDBJ whole genome shotgun (WGS) entry which is preliminary data.</text>
</comment>
<evidence type="ECO:0000256" key="3">
    <source>
        <dbReference type="ARBA" id="ARBA00022448"/>
    </source>
</evidence>
<dbReference type="SUPFAM" id="SSF52540">
    <property type="entry name" value="P-loop containing nucleoside triphosphate hydrolases"/>
    <property type="match status" value="2"/>
</dbReference>
<dbReference type="EMBL" id="AORV01000054">
    <property type="protein sequence ID" value="EMS70505.1"/>
    <property type="molecule type" value="Genomic_DNA"/>
</dbReference>
<name>S0FGF6_RUMCE</name>
<evidence type="ECO:0000256" key="2">
    <source>
        <dbReference type="ARBA" id="ARBA00007650"/>
    </source>
</evidence>
<dbReference type="InterPro" id="IPR000185">
    <property type="entry name" value="SecA"/>
</dbReference>
<dbReference type="GO" id="GO:0043952">
    <property type="term" value="P:protein transport by the Sec complex"/>
    <property type="evidence" value="ECO:0007669"/>
    <property type="project" value="UniProtKB-ARBA"/>
</dbReference>
<feature type="domain" description="SecA family profile" evidence="19">
    <location>
        <begin position="2"/>
        <end position="644"/>
    </location>
</feature>
<dbReference type="CDD" id="cd18803">
    <property type="entry name" value="SF2_C_secA"/>
    <property type="match status" value="1"/>
</dbReference>
<evidence type="ECO:0000256" key="16">
    <source>
        <dbReference type="RuleBase" id="RU003874"/>
    </source>
</evidence>
<keyword evidence="3 15" id="KW-0813">Transport</keyword>
<dbReference type="InterPro" id="IPR011116">
    <property type="entry name" value="SecA_Wing/Scaffold"/>
</dbReference>
<evidence type="ECO:0000313" key="20">
    <source>
        <dbReference type="EMBL" id="EMS70505.1"/>
    </source>
</evidence>
<evidence type="ECO:0000256" key="7">
    <source>
        <dbReference type="ARBA" id="ARBA00022741"/>
    </source>
</evidence>
<dbReference type="GO" id="GO:0017038">
    <property type="term" value="P:protein import"/>
    <property type="evidence" value="ECO:0007669"/>
    <property type="project" value="InterPro"/>
</dbReference>
<evidence type="ECO:0000256" key="5">
    <source>
        <dbReference type="ARBA" id="ARBA00022490"/>
    </source>
</evidence>
<dbReference type="InterPro" id="IPR014018">
    <property type="entry name" value="SecA_motor_DEAD"/>
</dbReference>
<dbReference type="GO" id="GO:0008564">
    <property type="term" value="F:protein-exporting ATPase activity"/>
    <property type="evidence" value="ECO:0007669"/>
    <property type="project" value="UniProtKB-EC"/>
</dbReference>
<sequence length="910" mass="103664">MKKFIERLIGSYSDRELKRIYPIVDTIESLEPEIQKLTDTQLKAKTAEFKERLANGETLDDILPEAFAVVREASVRVLGMRHFKVQLIGGIVLHQGRISEMKTGEGKTLVATLPVYLNALAGKGVHVVTVNDYLARRDSEQMGKIYTFLGLTVGLIVHDLENDERRAAYGCDITYGTNNELGFDYLRDNMVIYKEDMVQRELSYAIVDEVDSILIDEARTPLIISGMGDKSTDLYKKANSFALKLKVKVIKQMDDKVDSDEVFDEDYIVDEKAHTAVLTANGIRKAEQYFGLENLSDPENMTISHHVNQAIRAHGLMKNEKDYVVKDGEVIIVDEFTGRMMYGRRYSDGLHQAIEAKEGVKVERESKTLATITFQNYFRMYSKLAGMTGTALTEENEFNTIYKLDVIVIPTNKDMIRKDNPDVVYKNEAGKFNAVIEDIADCHKRGQPALIGTISIEKSEFLSAMLKRKGIVHQVLNAKYHEKEAEIIAQAGKFGAVTIATNMAGRGTDIVLGGNSEYMGKQEMRKLGYSDELISASTSFNDTDDELILEARSRFKEMNDKYRQITNDEREKVIEAGGLHIIGTERHESRRIDNQLRGRSGRQGDPGSSRFYISLEDDLMRLFGSERLTNIVNALGLEDDQPIEHKMLSNAIENAQKKVEGRNFDVRKRVLQYDDVMNKQREVIYAQRKTVLNGDNLRDYFIKMFESLVDGVISTYCAENQYSDMWDWDSMIGYLESIFLPQGALQVTEEDRATFDKEDLKEKLMEIVNKIYEFKENDIGVDLMRELERVVLLKVVDEKWMDHIDAMDQLKHGIGLRAYGQRDPVIEYKFEGFQMFEEMIKSIQEDSIKLLVRSRIDREHAPQREKVAEPVAASHGDDEPKKPVTNNSRVGRNDPCPCGSGKKYKLCCGK</sequence>
<feature type="domain" description="Helicase ATP-binding" evidence="18">
    <location>
        <begin position="88"/>
        <end position="246"/>
    </location>
</feature>
<dbReference type="FunFam" id="1.10.3060.10:FF:000002">
    <property type="entry name" value="Preprotein translocase subunit SecA"/>
    <property type="match status" value="1"/>
</dbReference>
<evidence type="ECO:0000256" key="9">
    <source>
        <dbReference type="ARBA" id="ARBA00022840"/>
    </source>
</evidence>
<dbReference type="Pfam" id="PF07517">
    <property type="entry name" value="SecA_DEAD"/>
    <property type="match status" value="1"/>
</dbReference>
<comment type="catalytic activity">
    <reaction evidence="14 15">
        <text>ATP + H2O + cellular proteinSide 1 = ADP + phosphate + cellular proteinSide 2.</text>
        <dbReference type="EC" id="7.4.2.8"/>
    </reaction>
</comment>
<evidence type="ECO:0000256" key="1">
    <source>
        <dbReference type="ARBA" id="ARBA00001947"/>
    </source>
</evidence>
<dbReference type="Gene3D" id="3.40.50.300">
    <property type="entry name" value="P-loop containing nucleotide triphosphate hydrolases"/>
    <property type="match status" value="2"/>
</dbReference>
<dbReference type="GO" id="GO:0031522">
    <property type="term" value="C:cell envelope Sec protein transport complex"/>
    <property type="evidence" value="ECO:0007669"/>
    <property type="project" value="TreeGrafter"/>
</dbReference>
<dbReference type="PROSITE" id="PS51192">
    <property type="entry name" value="HELICASE_ATP_BIND_1"/>
    <property type="match status" value="1"/>
</dbReference>
<evidence type="ECO:0000256" key="12">
    <source>
        <dbReference type="ARBA" id="ARBA00023010"/>
    </source>
</evidence>
<dbReference type="GO" id="GO:0046872">
    <property type="term" value="F:metal ion binding"/>
    <property type="evidence" value="ECO:0007669"/>
    <property type="project" value="UniProtKB-KW"/>
</dbReference>
<organism evidence="20 21">
    <name type="scientific">Ruminiclostridium cellobioparum subsp. termitidis CT1112</name>
    <dbReference type="NCBI Taxonomy" id="1195236"/>
    <lineage>
        <taxon>Bacteria</taxon>
        <taxon>Bacillati</taxon>
        <taxon>Bacillota</taxon>
        <taxon>Clostridia</taxon>
        <taxon>Eubacteriales</taxon>
        <taxon>Oscillospiraceae</taxon>
        <taxon>Ruminiclostridium</taxon>
    </lineage>
</organism>
<dbReference type="InterPro" id="IPR014001">
    <property type="entry name" value="Helicase_ATP-bd"/>
</dbReference>
<dbReference type="PRINTS" id="PR00906">
    <property type="entry name" value="SECA"/>
</dbReference>
<dbReference type="FunFam" id="3.40.50.300:FF:000113">
    <property type="entry name" value="Preprotein translocase subunit SecA"/>
    <property type="match status" value="1"/>
</dbReference>
<dbReference type="PROSITE" id="PS01312">
    <property type="entry name" value="SECA"/>
    <property type="match status" value="1"/>
</dbReference>
<dbReference type="InterPro" id="IPR011130">
    <property type="entry name" value="SecA_preprotein_X-link_dom"/>
</dbReference>
<feature type="binding site" evidence="15">
    <location>
        <position position="86"/>
    </location>
    <ligand>
        <name>ATP</name>
        <dbReference type="ChEBI" id="CHEBI:30616"/>
    </ligand>
</feature>
<dbReference type="Gene3D" id="1.10.3060.10">
    <property type="entry name" value="Helical scaffold and wing domains of SecA"/>
    <property type="match status" value="1"/>
</dbReference>
<dbReference type="InterPro" id="IPR036266">
    <property type="entry name" value="SecA_Wing/Scaffold_sf"/>
</dbReference>
<evidence type="ECO:0000259" key="19">
    <source>
        <dbReference type="PROSITE" id="PS51196"/>
    </source>
</evidence>
<dbReference type="NCBIfam" id="NF009538">
    <property type="entry name" value="PRK12904.1"/>
    <property type="match status" value="1"/>
</dbReference>
<evidence type="ECO:0000313" key="21">
    <source>
        <dbReference type="Proteomes" id="UP000014155"/>
    </source>
</evidence>
<keyword evidence="21" id="KW-1185">Reference proteome</keyword>
<dbReference type="STRING" id="1195236.CTER_3849"/>
<dbReference type="PANTHER" id="PTHR30612">
    <property type="entry name" value="SECA INNER MEMBRANE COMPONENT OF SEC PROTEIN SECRETION SYSTEM"/>
    <property type="match status" value="1"/>
</dbReference>
<dbReference type="SUPFAM" id="SSF81886">
    <property type="entry name" value="Helical scaffold and wing domains of SecA"/>
    <property type="match status" value="1"/>
</dbReference>